<dbReference type="AlphaFoldDB" id="A0A4C1ZE93"/>
<feature type="compositionally biased region" description="Polar residues" evidence="1">
    <location>
        <begin position="88"/>
        <end position="106"/>
    </location>
</feature>
<keyword evidence="3" id="KW-1185">Reference proteome</keyword>
<evidence type="ECO:0000313" key="3">
    <source>
        <dbReference type="Proteomes" id="UP000299102"/>
    </source>
</evidence>
<evidence type="ECO:0000313" key="2">
    <source>
        <dbReference type="EMBL" id="GBP84915.1"/>
    </source>
</evidence>
<reference evidence="2 3" key="1">
    <citation type="journal article" date="2019" name="Commun. Biol.">
        <title>The bagworm genome reveals a unique fibroin gene that provides high tensile strength.</title>
        <authorList>
            <person name="Kono N."/>
            <person name="Nakamura H."/>
            <person name="Ohtoshi R."/>
            <person name="Tomita M."/>
            <person name="Numata K."/>
            <person name="Arakawa K."/>
        </authorList>
    </citation>
    <scope>NUCLEOTIDE SEQUENCE [LARGE SCALE GENOMIC DNA]</scope>
</reference>
<dbReference type="Proteomes" id="UP000299102">
    <property type="component" value="Unassembled WGS sequence"/>
</dbReference>
<accession>A0A4C1ZE93</accession>
<feature type="region of interest" description="Disordered" evidence="1">
    <location>
        <begin position="64"/>
        <end position="107"/>
    </location>
</feature>
<comment type="caution">
    <text evidence="2">The sequence shown here is derived from an EMBL/GenBank/DDBJ whole genome shotgun (WGS) entry which is preliminary data.</text>
</comment>
<protein>
    <submittedName>
        <fullName evidence="2">Uncharacterized protein</fullName>
    </submittedName>
</protein>
<gene>
    <name evidence="2" type="ORF">EVAR_60716_1</name>
</gene>
<sequence>MDNASVCVSRAIITRVVQVNKKFRVERSDLYAANSPTSPSFGTVLKWTILCLRAKPIGRLRSEPAPVRSRRCRKGDPVPLTVHHSCGERNTPTTPKSSGASGTTAPSLPLRSAIVFTRGDKVTLSARRGAAHN</sequence>
<name>A0A4C1ZE93_EUMVA</name>
<proteinExistence type="predicted"/>
<dbReference type="EMBL" id="BGZK01001705">
    <property type="protein sequence ID" value="GBP84915.1"/>
    <property type="molecule type" value="Genomic_DNA"/>
</dbReference>
<evidence type="ECO:0000256" key="1">
    <source>
        <dbReference type="SAM" id="MobiDB-lite"/>
    </source>
</evidence>
<organism evidence="2 3">
    <name type="scientific">Eumeta variegata</name>
    <name type="common">Bagworm moth</name>
    <name type="synonym">Eumeta japonica</name>
    <dbReference type="NCBI Taxonomy" id="151549"/>
    <lineage>
        <taxon>Eukaryota</taxon>
        <taxon>Metazoa</taxon>
        <taxon>Ecdysozoa</taxon>
        <taxon>Arthropoda</taxon>
        <taxon>Hexapoda</taxon>
        <taxon>Insecta</taxon>
        <taxon>Pterygota</taxon>
        <taxon>Neoptera</taxon>
        <taxon>Endopterygota</taxon>
        <taxon>Lepidoptera</taxon>
        <taxon>Glossata</taxon>
        <taxon>Ditrysia</taxon>
        <taxon>Tineoidea</taxon>
        <taxon>Psychidae</taxon>
        <taxon>Oiketicinae</taxon>
        <taxon>Eumeta</taxon>
    </lineage>
</organism>